<evidence type="ECO:0000259" key="13">
    <source>
        <dbReference type="PROSITE" id="PS50261"/>
    </source>
</evidence>
<dbReference type="PROSITE" id="PS00649">
    <property type="entry name" value="G_PROTEIN_RECEP_F2_1"/>
    <property type="match status" value="1"/>
</dbReference>
<keyword evidence="4 11" id="KW-0812">Transmembrane</keyword>
<evidence type="ECO:0000256" key="9">
    <source>
        <dbReference type="ARBA" id="ARBA00023180"/>
    </source>
</evidence>
<evidence type="ECO:0000256" key="1">
    <source>
        <dbReference type="ARBA" id="ARBA00004651"/>
    </source>
</evidence>
<sequence>MMTPTLSAIDITISMNLTSDTCASLYQDYESTVAYCSWTWDKILCWPPTAAGTIIRQRCPSKPGIDSSKFAERRCSAEGKWEGKSGESQPNGWTNYTSCFTPETRKLLDEVGHVSEKIAIAERTRILEMVGFSISLAALLLSLIIFCQFRTLRNNRTKIHKNLFIAMIVQVIIRLIKYIDQALLRNTSDLLGTEAHKSGISNTPILCESSIVLLEYAKTAMFMWMFIEGLYLHNVVTVTVFQGKFPHKMYMVVGWGGPILMTTIWTVATAKYMEQRQCWYHYNLTPYYWILEGPRLAIIILNLVFLLNIIRVLVVKLRQSHTSDIEQVRKAVRAAIVLLPLLGITNALNMINVVDRPVIEFAIWSYTTHFLTSFQGFLISLLYCFLNGEVRAALLKSLSVYMSIRGHHDWVRRPSMFSAAYNNTAADTEAANYAEVLDRSNIVKLANQNAQTTTTTTLMEPIINADSTTKYCKNNNYNAAGKTIISKQTQKPRWMLCFGGPIKDDRFEHVVPESVVFDLSE</sequence>
<gene>
    <name evidence="14" type="primary">CSON012298</name>
</gene>
<dbReference type="GO" id="GO:0005886">
    <property type="term" value="C:plasma membrane"/>
    <property type="evidence" value="ECO:0007669"/>
    <property type="project" value="UniProtKB-SubCell"/>
</dbReference>
<keyword evidence="3" id="KW-1003">Cell membrane</keyword>
<dbReference type="PROSITE" id="PS50261">
    <property type="entry name" value="G_PROTEIN_RECEP_F2_4"/>
    <property type="match status" value="1"/>
</dbReference>
<keyword evidence="8" id="KW-0675">Receptor</keyword>
<evidence type="ECO:0000256" key="11">
    <source>
        <dbReference type="SAM" id="Phobius"/>
    </source>
</evidence>
<dbReference type="Gene3D" id="4.10.1240.10">
    <property type="entry name" value="GPCR, family 2, extracellular hormone receptor domain"/>
    <property type="match status" value="1"/>
</dbReference>
<organism evidence="14">
    <name type="scientific">Culicoides sonorensis</name>
    <name type="common">Biting midge</name>
    <dbReference type="NCBI Taxonomy" id="179676"/>
    <lineage>
        <taxon>Eukaryota</taxon>
        <taxon>Metazoa</taxon>
        <taxon>Ecdysozoa</taxon>
        <taxon>Arthropoda</taxon>
        <taxon>Hexapoda</taxon>
        <taxon>Insecta</taxon>
        <taxon>Pterygota</taxon>
        <taxon>Neoptera</taxon>
        <taxon>Endopterygota</taxon>
        <taxon>Diptera</taxon>
        <taxon>Nematocera</taxon>
        <taxon>Chironomoidea</taxon>
        <taxon>Ceratopogonidae</taxon>
        <taxon>Ceratopogoninae</taxon>
        <taxon>Culicoides</taxon>
        <taxon>Monoculicoides</taxon>
    </lineage>
</organism>
<keyword evidence="10" id="KW-0807">Transducer</keyword>
<keyword evidence="6" id="KW-0297">G-protein coupled receptor</keyword>
<dbReference type="EMBL" id="UFQT01000056">
    <property type="protein sequence ID" value="SSX19149.1"/>
    <property type="molecule type" value="Genomic_DNA"/>
</dbReference>
<evidence type="ECO:0000256" key="3">
    <source>
        <dbReference type="ARBA" id="ARBA00022475"/>
    </source>
</evidence>
<proteinExistence type="inferred from homology"/>
<dbReference type="SMART" id="SM00008">
    <property type="entry name" value="HormR"/>
    <property type="match status" value="1"/>
</dbReference>
<evidence type="ECO:0000259" key="12">
    <source>
        <dbReference type="PROSITE" id="PS50227"/>
    </source>
</evidence>
<dbReference type="InterPro" id="IPR017983">
    <property type="entry name" value="GPCR_2_secretin-like_CS"/>
</dbReference>
<evidence type="ECO:0000256" key="4">
    <source>
        <dbReference type="ARBA" id="ARBA00022692"/>
    </source>
</evidence>
<evidence type="ECO:0000256" key="7">
    <source>
        <dbReference type="ARBA" id="ARBA00023136"/>
    </source>
</evidence>
<dbReference type="InterPro" id="IPR036445">
    <property type="entry name" value="GPCR_2_extracell_dom_sf"/>
</dbReference>
<accession>A0A336LRJ1</accession>
<keyword evidence="7 11" id="KW-0472">Membrane</keyword>
<feature type="domain" description="G-protein coupled receptors family 2 profile 2" evidence="13">
    <location>
        <begin position="124"/>
        <end position="387"/>
    </location>
</feature>
<dbReference type="InterPro" id="IPR017981">
    <property type="entry name" value="GPCR_2-like_7TM"/>
</dbReference>
<reference evidence="14" key="1">
    <citation type="submission" date="2018-07" db="EMBL/GenBank/DDBJ databases">
        <authorList>
            <person name="Quirk P.G."/>
            <person name="Krulwich T.A."/>
        </authorList>
    </citation>
    <scope>NUCLEOTIDE SEQUENCE</scope>
</reference>
<feature type="transmembrane region" description="Helical" evidence="11">
    <location>
        <begin position="363"/>
        <end position="386"/>
    </location>
</feature>
<dbReference type="PROSITE" id="PS50227">
    <property type="entry name" value="G_PROTEIN_RECEP_F2_3"/>
    <property type="match status" value="1"/>
</dbReference>
<dbReference type="GO" id="GO:0007166">
    <property type="term" value="P:cell surface receptor signaling pathway"/>
    <property type="evidence" value="ECO:0007669"/>
    <property type="project" value="InterPro"/>
</dbReference>
<name>A0A336LRJ1_CULSO</name>
<dbReference type="Gene3D" id="1.20.1070.10">
    <property type="entry name" value="Rhodopsin 7-helix transmembrane proteins"/>
    <property type="match status" value="1"/>
</dbReference>
<dbReference type="VEuPathDB" id="VectorBase:CSON012298"/>
<keyword evidence="5 11" id="KW-1133">Transmembrane helix</keyword>
<dbReference type="SUPFAM" id="SSF81321">
    <property type="entry name" value="Family A G protein-coupled receptor-like"/>
    <property type="match status" value="1"/>
</dbReference>
<feature type="transmembrane region" description="Helical" evidence="11">
    <location>
        <begin position="331"/>
        <end position="351"/>
    </location>
</feature>
<dbReference type="Pfam" id="PF00002">
    <property type="entry name" value="7tm_2"/>
    <property type="match status" value="1"/>
</dbReference>
<dbReference type="PANTHER" id="PTHR45620">
    <property type="entry name" value="PDF RECEPTOR-LIKE PROTEIN-RELATED"/>
    <property type="match status" value="1"/>
</dbReference>
<dbReference type="AlphaFoldDB" id="A0A336LRJ1"/>
<dbReference type="InterPro" id="IPR001879">
    <property type="entry name" value="GPCR_2_extracellular_dom"/>
</dbReference>
<dbReference type="SUPFAM" id="SSF111418">
    <property type="entry name" value="Hormone receptor domain"/>
    <property type="match status" value="1"/>
</dbReference>
<evidence type="ECO:0000256" key="2">
    <source>
        <dbReference type="ARBA" id="ARBA00005314"/>
    </source>
</evidence>
<dbReference type="PRINTS" id="PR00249">
    <property type="entry name" value="GPCRSECRETIN"/>
</dbReference>
<dbReference type="PANTHER" id="PTHR45620:SF17">
    <property type="entry name" value="PDF RECEPTOR"/>
    <property type="match status" value="1"/>
</dbReference>
<feature type="transmembrane region" description="Helical" evidence="11">
    <location>
        <begin position="126"/>
        <end position="147"/>
    </location>
</feature>
<evidence type="ECO:0000313" key="14">
    <source>
        <dbReference type="EMBL" id="SSX19149.1"/>
    </source>
</evidence>
<evidence type="ECO:0000256" key="8">
    <source>
        <dbReference type="ARBA" id="ARBA00023170"/>
    </source>
</evidence>
<dbReference type="GO" id="GO:0008528">
    <property type="term" value="F:G protein-coupled peptide receptor activity"/>
    <property type="evidence" value="ECO:0007669"/>
    <property type="project" value="TreeGrafter"/>
</dbReference>
<dbReference type="OMA" id="LCCRGGN"/>
<dbReference type="InterPro" id="IPR000832">
    <property type="entry name" value="GPCR_2_secretin-like"/>
</dbReference>
<feature type="transmembrane region" description="Helical" evidence="11">
    <location>
        <begin position="159"/>
        <end position="179"/>
    </location>
</feature>
<dbReference type="InterPro" id="IPR050332">
    <property type="entry name" value="GPCR_2"/>
</dbReference>
<feature type="transmembrane region" description="Helical" evidence="11">
    <location>
        <begin position="288"/>
        <end position="310"/>
    </location>
</feature>
<feature type="domain" description="G-protein coupled receptors family 2 profile 1" evidence="12">
    <location>
        <begin position="21"/>
        <end position="103"/>
    </location>
</feature>
<evidence type="ECO:0000256" key="5">
    <source>
        <dbReference type="ARBA" id="ARBA00022989"/>
    </source>
</evidence>
<evidence type="ECO:0000256" key="10">
    <source>
        <dbReference type="ARBA" id="ARBA00023224"/>
    </source>
</evidence>
<feature type="transmembrane region" description="Helical" evidence="11">
    <location>
        <begin position="221"/>
        <end position="242"/>
    </location>
</feature>
<evidence type="ECO:0000256" key="6">
    <source>
        <dbReference type="ARBA" id="ARBA00023040"/>
    </source>
</evidence>
<feature type="transmembrane region" description="Helical" evidence="11">
    <location>
        <begin position="249"/>
        <end position="268"/>
    </location>
</feature>
<keyword evidence="9" id="KW-0325">Glycoprotein</keyword>
<dbReference type="PROSITE" id="PS00650">
    <property type="entry name" value="G_PROTEIN_RECEP_F2_2"/>
    <property type="match status" value="1"/>
</dbReference>
<dbReference type="Pfam" id="PF02793">
    <property type="entry name" value="HRM"/>
    <property type="match status" value="1"/>
</dbReference>
<dbReference type="GO" id="GO:0007188">
    <property type="term" value="P:adenylate cyclase-modulating G protein-coupled receptor signaling pathway"/>
    <property type="evidence" value="ECO:0007669"/>
    <property type="project" value="TreeGrafter"/>
</dbReference>
<comment type="similarity">
    <text evidence="2">Belongs to the G-protein coupled receptor 2 family.</text>
</comment>
<comment type="subcellular location">
    <subcellularLocation>
        <location evidence="1">Cell membrane</location>
        <topology evidence="1">Multi-pass membrane protein</topology>
    </subcellularLocation>
</comment>
<protein>
    <submittedName>
        <fullName evidence="14">CSON012298 protein</fullName>
    </submittedName>
</protein>